<dbReference type="Proteomes" id="UP000267289">
    <property type="component" value="Unassembled WGS sequence"/>
</dbReference>
<dbReference type="Gene3D" id="3.30.2030.20">
    <property type="match status" value="1"/>
</dbReference>
<protein>
    <submittedName>
        <fullName evidence="8">Lipoprotein LppA</fullName>
    </submittedName>
</protein>
<organism evidence="8 9">
    <name type="scientific">Mycobacterium innocens</name>
    <dbReference type="NCBI Taxonomy" id="2341083"/>
    <lineage>
        <taxon>Bacteria</taxon>
        <taxon>Bacillati</taxon>
        <taxon>Actinomycetota</taxon>
        <taxon>Actinomycetes</taxon>
        <taxon>Mycobacteriales</taxon>
        <taxon>Mycobacteriaceae</taxon>
        <taxon>Mycobacterium</taxon>
    </lineage>
</organism>
<keyword evidence="2" id="KW-1003">Cell membrane</keyword>
<evidence type="ECO:0000256" key="5">
    <source>
        <dbReference type="ARBA" id="ARBA00023139"/>
    </source>
</evidence>
<evidence type="ECO:0000256" key="1">
    <source>
        <dbReference type="ARBA" id="ARBA00004193"/>
    </source>
</evidence>
<dbReference type="Pfam" id="PF16708">
    <property type="entry name" value="LppA"/>
    <property type="match status" value="1"/>
</dbReference>
<evidence type="ECO:0000313" key="8">
    <source>
        <dbReference type="EMBL" id="VBA37723.1"/>
    </source>
</evidence>
<gene>
    <name evidence="8" type="primary">lppA_2</name>
    <name evidence="8" type="ORF">LAUMK13_01772</name>
</gene>
<feature type="region of interest" description="Disordered" evidence="7">
    <location>
        <begin position="174"/>
        <end position="198"/>
    </location>
</feature>
<keyword evidence="5" id="KW-0564">Palmitate</keyword>
<evidence type="ECO:0000256" key="4">
    <source>
        <dbReference type="ARBA" id="ARBA00023136"/>
    </source>
</evidence>
<reference evidence="8 9" key="1">
    <citation type="submission" date="2018-09" db="EMBL/GenBank/DDBJ databases">
        <authorList>
            <person name="Tagini F."/>
        </authorList>
    </citation>
    <scope>NUCLEOTIDE SEQUENCE [LARGE SCALE GENOMIC DNA]</scope>
    <source>
        <strain evidence="8 9">MK13</strain>
    </source>
</reference>
<keyword evidence="9" id="KW-1185">Reference proteome</keyword>
<accession>A0A498PZL5</accession>
<keyword evidence="6 8" id="KW-0449">Lipoprotein</keyword>
<keyword evidence="4" id="KW-0472">Membrane</keyword>
<dbReference type="InterPro" id="IPR032018">
    <property type="entry name" value="LppA/LppB/LprP"/>
</dbReference>
<name>A0A498PZL5_9MYCO</name>
<keyword evidence="3" id="KW-0732">Signal</keyword>
<dbReference type="EMBL" id="UPHQ01000073">
    <property type="protein sequence ID" value="VBA37723.1"/>
    <property type="molecule type" value="Genomic_DNA"/>
</dbReference>
<dbReference type="AlphaFoldDB" id="A0A498PZL5"/>
<proteinExistence type="predicted"/>
<comment type="subcellular location">
    <subcellularLocation>
        <location evidence="1">Cell membrane</location>
        <topology evidence="1">Lipid-anchor</topology>
    </subcellularLocation>
</comment>
<evidence type="ECO:0000256" key="7">
    <source>
        <dbReference type="SAM" id="MobiDB-lite"/>
    </source>
</evidence>
<evidence type="ECO:0000256" key="6">
    <source>
        <dbReference type="ARBA" id="ARBA00023288"/>
    </source>
</evidence>
<evidence type="ECO:0000313" key="9">
    <source>
        <dbReference type="Proteomes" id="UP000267289"/>
    </source>
</evidence>
<evidence type="ECO:0000256" key="2">
    <source>
        <dbReference type="ARBA" id="ARBA00022475"/>
    </source>
</evidence>
<evidence type="ECO:0000256" key="3">
    <source>
        <dbReference type="ARBA" id="ARBA00022729"/>
    </source>
</evidence>
<sequence length="198" mass="21150">MQAPNLRWPMAWLLALVCVVVLGCGRSAHGTGSGEEGPLSPERVAELENPLRAKPSLEAAKEQYRAAVTQMANAITARVPGLTWSMDEDSWTGCGGDYEWTRAKAAYFMVGFSGPIPDDKWPQAVQIVKDGAKQFGANNFGVMKDKPGDHDIYVSGAGGIFKLGTQVASSLTAQSDCRISQTDTPKPSPTHSAPQQSV</sequence>
<dbReference type="PROSITE" id="PS51257">
    <property type="entry name" value="PROKAR_LIPOPROTEIN"/>
    <property type="match status" value="1"/>
</dbReference>
<dbReference type="GO" id="GO:0005886">
    <property type="term" value="C:plasma membrane"/>
    <property type="evidence" value="ECO:0007669"/>
    <property type="project" value="UniProtKB-SubCell"/>
</dbReference>